<dbReference type="SUPFAM" id="SSF53474">
    <property type="entry name" value="alpha/beta-Hydrolases"/>
    <property type="match status" value="1"/>
</dbReference>
<dbReference type="InterPro" id="IPR029058">
    <property type="entry name" value="AB_hydrolase_fold"/>
</dbReference>
<accession>A0A182SY57</accession>
<feature type="active site" description="Nucleophile" evidence="8">
    <location>
        <position position="163"/>
    </location>
</feature>
<evidence type="ECO:0000259" key="9">
    <source>
        <dbReference type="Pfam" id="PF00561"/>
    </source>
</evidence>
<dbReference type="GO" id="GO:0016042">
    <property type="term" value="P:lipid catabolic process"/>
    <property type="evidence" value="ECO:0007669"/>
    <property type="project" value="UniProtKB-KW"/>
</dbReference>
<protein>
    <recommendedName>
        <fullName evidence="7">Lipase</fullName>
    </recommendedName>
</protein>
<name>A0A182SY57_9DIPT</name>
<feature type="domain" description="AB hydrolase-1" evidence="9">
    <location>
        <begin position="70"/>
        <end position="372"/>
    </location>
</feature>
<evidence type="ECO:0000256" key="8">
    <source>
        <dbReference type="PIRSR" id="PIRSR000862-1"/>
    </source>
</evidence>
<sequence>MVLVTGTRATFDRYESVFAIDEEDGMLETSALIRKYGYPIEQHEVITDDGYVLALTRIPPKRNPTNRSLPILLVHGLFASSADFLIIGPNNSLAYLLADQGRDVWLADLRGNRYSRRHTRLSPTSQAYWDYSWHEMGYHDLPATIDHILHVTGANLLHYIGYSQGTTVFFVMASSRPAYNEKIARMYALSPAVYVEHVRSPIFRWLAVNSPAVKCFLDTMGLWQVLPHNKAQYALQRTFCPARLPRNFCVRLIEQLVGPNPNGTDPLAQHIIAGHNPSGASSKQLLHFAQLNLSGRFQQFDYERKEQNLAHYGREHPPSYNLSAVTAPVIIFYGLNDWMVDPANVVRLADELPNLVSMTAVEDPNFNHLDFVTAKRVRELVYEKILNQLREFS</sequence>
<keyword evidence="3 7" id="KW-0378">Hydrolase</keyword>
<dbReference type="Pfam" id="PF00561">
    <property type="entry name" value="Abhydrolase_1"/>
    <property type="match status" value="1"/>
</dbReference>
<reference evidence="11" key="1">
    <citation type="submission" date="2013-09" db="EMBL/GenBank/DDBJ databases">
        <title>The Genome Sequence of Anopheles maculatus species B.</title>
        <authorList>
            <consortium name="The Broad Institute Genomics Platform"/>
            <person name="Neafsey D.E."/>
            <person name="Besansky N."/>
            <person name="Howell P."/>
            <person name="Walton C."/>
            <person name="Young S.K."/>
            <person name="Zeng Q."/>
            <person name="Gargeya S."/>
            <person name="Fitzgerald M."/>
            <person name="Haas B."/>
            <person name="Abouelleil A."/>
            <person name="Allen A.W."/>
            <person name="Alvarado L."/>
            <person name="Arachchi H.M."/>
            <person name="Berlin A.M."/>
            <person name="Chapman S.B."/>
            <person name="Gainer-Dewar J."/>
            <person name="Goldberg J."/>
            <person name="Griggs A."/>
            <person name="Gujja S."/>
            <person name="Hansen M."/>
            <person name="Howarth C."/>
            <person name="Imamovic A."/>
            <person name="Ireland A."/>
            <person name="Larimer J."/>
            <person name="McCowan C."/>
            <person name="Murphy C."/>
            <person name="Pearson M."/>
            <person name="Poon T.W."/>
            <person name="Priest M."/>
            <person name="Roberts A."/>
            <person name="Saif S."/>
            <person name="Shea T."/>
            <person name="Sisk P."/>
            <person name="Sykes S."/>
            <person name="Wortman J."/>
            <person name="Nusbaum C."/>
            <person name="Birren B."/>
        </authorList>
    </citation>
    <scope>NUCLEOTIDE SEQUENCE [LARGE SCALE GENOMIC DNA]</scope>
    <source>
        <strain evidence="11">maculatus3</strain>
    </source>
</reference>
<proteinExistence type="inferred from homology"/>
<evidence type="ECO:0000313" key="10">
    <source>
        <dbReference type="EnsemblMetazoa" id="AMAM015785-PA"/>
    </source>
</evidence>
<keyword evidence="6" id="KW-0325">Glycoprotein</keyword>
<feature type="active site" description="Charge relay system" evidence="8">
    <location>
        <position position="368"/>
    </location>
</feature>
<evidence type="ECO:0000256" key="2">
    <source>
        <dbReference type="ARBA" id="ARBA00022729"/>
    </source>
</evidence>
<reference evidence="10" key="2">
    <citation type="submission" date="2020-05" db="UniProtKB">
        <authorList>
            <consortium name="EnsemblMetazoa"/>
        </authorList>
    </citation>
    <scope>IDENTIFICATION</scope>
    <source>
        <strain evidence="10">maculatus3</strain>
    </source>
</reference>
<dbReference type="PANTHER" id="PTHR11005">
    <property type="entry name" value="LYSOSOMAL ACID LIPASE-RELATED"/>
    <property type="match status" value="1"/>
</dbReference>
<dbReference type="PIRSF" id="PIRSF000862">
    <property type="entry name" value="Steryl_ester_lip"/>
    <property type="match status" value="1"/>
</dbReference>
<evidence type="ECO:0000256" key="4">
    <source>
        <dbReference type="ARBA" id="ARBA00022963"/>
    </source>
</evidence>
<evidence type="ECO:0000256" key="3">
    <source>
        <dbReference type="ARBA" id="ARBA00022801"/>
    </source>
</evidence>
<keyword evidence="2" id="KW-0732">Signal</keyword>
<evidence type="ECO:0000256" key="7">
    <source>
        <dbReference type="PIRNR" id="PIRNR000862"/>
    </source>
</evidence>
<feature type="active site" description="Charge relay system" evidence="8">
    <location>
        <position position="337"/>
    </location>
</feature>
<dbReference type="InterPro" id="IPR000073">
    <property type="entry name" value="AB_hydrolase_1"/>
</dbReference>
<keyword evidence="11" id="KW-1185">Reference proteome</keyword>
<dbReference type="InterPro" id="IPR025483">
    <property type="entry name" value="Lipase_euk"/>
</dbReference>
<keyword evidence="4 7" id="KW-0442">Lipid degradation</keyword>
<dbReference type="EnsemblMetazoa" id="AMAM015785-RA">
    <property type="protein sequence ID" value="AMAM015785-PA"/>
    <property type="gene ID" value="AMAM015785"/>
</dbReference>
<dbReference type="Proteomes" id="UP000075901">
    <property type="component" value="Unassembled WGS sequence"/>
</dbReference>
<evidence type="ECO:0000256" key="1">
    <source>
        <dbReference type="ARBA" id="ARBA00010701"/>
    </source>
</evidence>
<evidence type="ECO:0000256" key="5">
    <source>
        <dbReference type="ARBA" id="ARBA00023098"/>
    </source>
</evidence>
<keyword evidence="5" id="KW-0443">Lipid metabolism</keyword>
<organism evidence="10 11">
    <name type="scientific">Anopheles maculatus</name>
    <dbReference type="NCBI Taxonomy" id="74869"/>
    <lineage>
        <taxon>Eukaryota</taxon>
        <taxon>Metazoa</taxon>
        <taxon>Ecdysozoa</taxon>
        <taxon>Arthropoda</taxon>
        <taxon>Hexapoda</taxon>
        <taxon>Insecta</taxon>
        <taxon>Pterygota</taxon>
        <taxon>Neoptera</taxon>
        <taxon>Endopterygota</taxon>
        <taxon>Diptera</taxon>
        <taxon>Nematocera</taxon>
        <taxon>Culicoidea</taxon>
        <taxon>Culicidae</taxon>
        <taxon>Anophelinae</taxon>
        <taxon>Anopheles</taxon>
        <taxon>Anopheles maculatus group</taxon>
    </lineage>
</organism>
<evidence type="ECO:0000256" key="6">
    <source>
        <dbReference type="ARBA" id="ARBA00023180"/>
    </source>
</evidence>
<evidence type="ECO:0000313" key="11">
    <source>
        <dbReference type="Proteomes" id="UP000075901"/>
    </source>
</evidence>
<dbReference type="GO" id="GO:0016788">
    <property type="term" value="F:hydrolase activity, acting on ester bonds"/>
    <property type="evidence" value="ECO:0007669"/>
    <property type="project" value="InterPro"/>
</dbReference>
<comment type="similarity">
    <text evidence="1 7">Belongs to the AB hydrolase superfamily. Lipase family.</text>
</comment>
<dbReference type="VEuPathDB" id="VectorBase:AMAM015785"/>
<dbReference type="FunFam" id="3.40.50.1820:FF:000057">
    <property type="entry name" value="Lipase"/>
    <property type="match status" value="1"/>
</dbReference>
<dbReference type="AlphaFoldDB" id="A0A182SY57"/>
<dbReference type="Gene3D" id="3.40.50.1820">
    <property type="entry name" value="alpha/beta hydrolase"/>
    <property type="match status" value="1"/>
</dbReference>